<dbReference type="EMBL" id="QTSX02004351">
    <property type="protein sequence ID" value="KAJ9065413.1"/>
    <property type="molecule type" value="Genomic_DNA"/>
</dbReference>
<accession>A0ACC2ST29</accession>
<protein>
    <submittedName>
        <fullName evidence="1">Uncharacterized protein</fullName>
    </submittedName>
</protein>
<sequence length="254" mass="27570">MKTISILGFLTIAIQAQVQFPHGRIVGGYEVTPSFKYPWIASLQYYDSHYCGGTWYSGNAIISAAHCAFDDRYSNWKALGHRHNLDLKSESENGLTYSVLSYIVHPKYNSKGDSSFDVSIWKVNANASRPTIELDSGNYSGTDDTLLTVIGWGSTSSYSDISSVLLEVKVPVFNSAKCKKAYPILDTLSQYCAGYPEGNKDSCQGDSGGPMFVSSGDSYTLVGVVSWGKGCALKGYPGIYTRISAVSDFISASI</sequence>
<reference evidence="1" key="1">
    <citation type="submission" date="2022-04" db="EMBL/GenBank/DDBJ databases">
        <title>Genome of the entomopathogenic fungus Entomophthora muscae.</title>
        <authorList>
            <person name="Elya C."/>
            <person name="Lovett B.R."/>
            <person name="Lee E."/>
            <person name="Macias A.M."/>
            <person name="Hajek A.E."/>
            <person name="De Bivort B.L."/>
            <person name="Kasson M.T."/>
            <person name="De Fine Licht H.H."/>
            <person name="Stajich J.E."/>
        </authorList>
    </citation>
    <scope>NUCLEOTIDE SEQUENCE</scope>
    <source>
        <strain evidence="1">Berkeley</strain>
    </source>
</reference>
<dbReference type="Proteomes" id="UP001165960">
    <property type="component" value="Unassembled WGS sequence"/>
</dbReference>
<evidence type="ECO:0000313" key="2">
    <source>
        <dbReference type="Proteomes" id="UP001165960"/>
    </source>
</evidence>
<evidence type="ECO:0000313" key="1">
    <source>
        <dbReference type="EMBL" id="KAJ9065413.1"/>
    </source>
</evidence>
<proteinExistence type="predicted"/>
<name>A0ACC2ST29_9FUNG</name>
<comment type="caution">
    <text evidence="1">The sequence shown here is derived from an EMBL/GenBank/DDBJ whole genome shotgun (WGS) entry which is preliminary data.</text>
</comment>
<organism evidence="1 2">
    <name type="scientific">Entomophthora muscae</name>
    <dbReference type="NCBI Taxonomy" id="34485"/>
    <lineage>
        <taxon>Eukaryota</taxon>
        <taxon>Fungi</taxon>
        <taxon>Fungi incertae sedis</taxon>
        <taxon>Zoopagomycota</taxon>
        <taxon>Entomophthoromycotina</taxon>
        <taxon>Entomophthoromycetes</taxon>
        <taxon>Entomophthorales</taxon>
        <taxon>Entomophthoraceae</taxon>
        <taxon>Entomophthora</taxon>
    </lineage>
</organism>
<keyword evidence="2" id="KW-1185">Reference proteome</keyword>
<gene>
    <name evidence="1" type="ORF">DSO57_1019888</name>
</gene>